<sequence length="147" mass="17083">MKKKILLIISFAVFVFNFVSGQQNGKIPLDHSVYDSWKDIRNTILSNDGKWISYEINPQKGDGWLYLMNLETNRLDSVSRGYSALFSPNTDFLAFKIKPPFSITRQAKKEKKKKEKMPKDSLGIWILTDLSLSKFERVKSYKIPEEN</sequence>
<proteinExistence type="predicted"/>
<accession>X1H9C8</accession>
<feature type="non-terminal residue" evidence="1">
    <location>
        <position position="147"/>
    </location>
</feature>
<protein>
    <recommendedName>
        <fullName evidence="2">Dipeptidylpeptidase IV N-terminal domain-containing protein</fullName>
    </recommendedName>
</protein>
<organism evidence="1">
    <name type="scientific">marine sediment metagenome</name>
    <dbReference type="NCBI Taxonomy" id="412755"/>
    <lineage>
        <taxon>unclassified sequences</taxon>
        <taxon>metagenomes</taxon>
        <taxon>ecological metagenomes</taxon>
    </lineage>
</organism>
<comment type="caution">
    <text evidence="1">The sequence shown here is derived from an EMBL/GenBank/DDBJ whole genome shotgun (WGS) entry which is preliminary data.</text>
</comment>
<name>X1H9C8_9ZZZZ</name>
<dbReference type="EMBL" id="BARU01025399">
    <property type="protein sequence ID" value="GAH65967.1"/>
    <property type="molecule type" value="Genomic_DNA"/>
</dbReference>
<gene>
    <name evidence="1" type="ORF">S03H2_40926</name>
</gene>
<dbReference type="SUPFAM" id="SSF82171">
    <property type="entry name" value="DPP6 N-terminal domain-like"/>
    <property type="match status" value="1"/>
</dbReference>
<dbReference type="AlphaFoldDB" id="X1H9C8"/>
<evidence type="ECO:0000313" key="1">
    <source>
        <dbReference type="EMBL" id="GAH65967.1"/>
    </source>
</evidence>
<reference evidence="1" key="1">
    <citation type="journal article" date="2014" name="Front. Microbiol.">
        <title>High frequency of phylogenetically diverse reductive dehalogenase-homologous genes in deep subseafloor sedimentary metagenomes.</title>
        <authorList>
            <person name="Kawai M."/>
            <person name="Futagami T."/>
            <person name="Toyoda A."/>
            <person name="Takaki Y."/>
            <person name="Nishi S."/>
            <person name="Hori S."/>
            <person name="Arai W."/>
            <person name="Tsubouchi T."/>
            <person name="Morono Y."/>
            <person name="Uchiyama I."/>
            <person name="Ito T."/>
            <person name="Fujiyama A."/>
            <person name="Inagaki F."/>
            <person name="Takami H."/>
        </authorList>
    </citation>
    <scope>NUCLEOTIDE SEQUENCE</scope>
    <source>
        <strain evidence="1">Expedition CK06-06</strain>
    </source>
</reference>
<evidence type="ECO:0008006" key="2">
    <source>
        <dbReference type="Google" id="ProtNLM"/>
    </source>
</evidence>